<dbReference type="EMBL" id="BARW01027192">
    <property type="protein sequence ID" value="GAJ13688.1"/>
    <property type="molecule type" value="Genomic_DNA"/>
</dbReference>
<name>X1U802_9ZZZZ</name>
<sequence length="96" mass="11123">EVRNIMKSTSRMLGGFKARDTRRQNELRRKALDYFTKVAQANGWYLPAIISHPKDDWGHGDCCVELCISWGDGYLSRWFKTWAEAGDYLIEIAPHC</sequence>
<evidence type="ECO:0000313" key="1">
    <source>
        <dbReference type="EMBL" id="GAJ13688.1"/>
    </source>
</evidence>
<reference evidence="1" key="1">
    <citation type="journal article" date="2014" name="Front. Microbiol.">
        <title>High frequency of phylogenetically diverse reductive dehalogenase-homologous genes in deep subseafloor sedimentary metagenomes.</title>
        <authorList>
            <person name="Kawai M."/>
            <person name="Futagami T."/>
            <person name="Toyoda A."/>
            <person name="Takaki Y."/>
            <person name="Nishi S."/>
            <person name="Hori S."/>
            <person name="Arai W."/>
            <person name="Tsubouchi T."/>
            <person name="Morono Y."/>
            <person name="Uchiyama I."/>
            <person name="Ito T."/>
            <person name="Fujiyama A."/>
            <person name="Inagaki F."/>
            <person name="Takami H."/>
        </authorList>
    </citation>
    <scope>NUCLEOTIDE SEQUENCE</scope>
    <source>
        <strain evidence="1">Expedition CK06-06</strain>
    </source>
</reference>
<gene>
    <name evidence="1" type="ORF">S12H4_44171</name>
</gene>
<proteinExistence type="predicted"/>
<organism evidence="1">
    <name type="scientific">marine sediment metagenome</name>
    <dbReference type="NCBI Taxonomy" id="412755"/>
    <lineage>
        <taxon>unclassified sequences</taxon>
        <taxon>metagenomes</taxon>
        <taxon>ecological metagenomes</taxon>
    </lineage>
</organism>
<feature type="non-terminal residue" evidence="1">
    <location>
        <position position="1"/>
    </location>
</feature>
<comment type="caution">
    <text evidence="1">The sequence shown here is derived from an EMBL/GenBank/DDBJ whole genome shotgun (WGS) entry which is preliminary data.</text>
</comment>
<accession>X1U802</accession>
<dbReference type="AlphaFoldDB" id="X1U802"/>
<protein>
    <submittedName>
        <fullName evidence="1">Uncharacterized protein</fullName>
    </submittedName>
</protein>